<protein>
    <recommendedName>
        <fullName evidence="5">Antitoxin</fullName>
    </recommendedName>
</protein>
<evidence type="ECO:0008006" key="5">
    <source>
        <dbReference type="Google" id="ProtNLM"/>
    </source>
</evidence>
<evidence type="ECO:0000313" key="3">
    <source>
        <dbReference type="EMBL" id="MDX8529781.1"/>
    </source>
</evidence>
<name>A0ABU5A0T8_9HYPH</name>
<dbReference type="SUPFAM" id="SSF143120">
    <property type="entry name" value="YefM-like"/>
    <property type="match status" value="1"/>
</dbReference>
<dbReference type="EMBL" id="JAVIIQ010000001">
    <property type="protein sequence ID" value="MDX8529781.1"/>
    <property type="molecule type" value="Genomic_DNA"/>
</dbReference>
<keyword evidence="4" id="KW-1185">Reference proteome</keyword>
<accession>A0ABU5A0T8</accession>
<dbReference type="Proteomes" id="UP001285154">
    <property type="component" value="Unassembled WGS sequence"/>
</dbReference>
<comment type="caution">
    <text evidence="3">The sequence shown here is derived from an EMBL/GenBank/DDBJ whole genome shotgun (WGS) entry which is preliminary data.</text>
</comment>
<organism evidence="3 4">
    <name type="scientific">Mesorhizobium vachelliae</name>
    <dbReference type="NCBI Taxonomy" id="3072309"/>
    <lineage>
        <taxon>Bacteria</taxon>
        <taxon>Pseudomonadati</taxon>
        <taxon>Pseudomonadota</taxon>
        <taxon>Alphaproteobacteria</taxon>
        <taxon>Hyphomicrobiales</taxon>
        <taxon>Phyllobacteriaceae</taxon>
        <taxon>Mesorhizobium</taxon>
    </lineage>
</organism>
<proteinExistence type="inferred from homology"/>
<comment type="similarity">
    <text evidence="1">Belongs to the phD/YefM antitoxin family.</text>
</comment>
<sequence length="95" mass="10363">MVSVAASEIQKNFGEWHDRSFQGPVEITKYGRTSAFLVSAPLFKAMWASFRQAVPTANLSSGEVDMILSSEVATDQPYSLDDIPDQDDAPAGPRI</sequence>
<feature type="region of interest" description="Disordered" evidence="2">
    <location>
        <begin position="75"/>
        <end position="95"/>
    </location>
</feature>
<evidence type="ECO:0000256" key="2">
    <source>
        <dbReference type="SAM" id="MobiDB-lite"/>
    </source>
</evidence>
<reference evidence="3 4" key="1">
    <citation type="submission" date="2023-08" db="EMBL/GenBank/DDBJ databases">
        <title>Implementing the SeqCode for naming new Mesorhizobium species isolated from Vachellia karroo root nodules.</title>
        <authorList>
            <person name="Van Lill M."/>
        </authorList>
    </citation>
    <scope>NUCLEOTIDE SEQUENCE [LARGE SCALE GENOMIC DNA]</scope>
    <source>
        <strain evidence="3 4">VK25D</strain>
    </source>
</reference>
<evidence type="ECO:0000256" key="1">
    <source>
        <dbReference type="ARBA" id="ARBA00009981"/>
    </source>
</evidence>
<dbReference type="InterPro" id="IPR036165">
    <property type="entry name" value="YefM-like_sf"/>
</dbReference>
<evidence type="ECO:0000313" key="4">
    <source>
        <dbReference type="Proteomes" id="UP001285154"/>
    </source>
</evidence>
<gene>
    <name evidence="3" type="ORF">RFM42_02240</name>
</gene>
<dbReference type="RefSeq" id="WP_320245187.1">
    <property type="nucleotide sequence ID" value="NZ_JAVIIQ010000001.1"/>
</dbReference>